<dbReference type="EMBL" id="VNIM01000018">
    <property type="protein sequence ID" value="TVV75643.1"/>
    <property type="molecule type" value="Genomic_DNA"/>
</dbReference>
<evidence type="ECO:0000256" key="2">
    <source>
        <dbReference type="ARBA" id="ARBA00009399"/>
    </source>
</evidence>
<reference evidence="8 9" key="1">
    <citation type="submission" date="2019-07" db="EMBL/GenBank/DDBJ databases">
        <title>Sphingomonas solaris sp. nov., isolated from a solar panel from Boston, Massachusetts.</title>
        <authorList>
            <person name="Tanner K."/>
            <person name="Pascual J."/>
            <person name="Mancuso C."/>
            <person name="Pereto J."/>
            <person name="Khalil A."/>
            <person name="Vilanova C."/>
        </authorList>
    </citation>
    <scope>NUCLEOTIDE SEQUENCE [LARGE SCALE GENOMIC DNA]</scope>
    <source>
        <strain evidence="8 9">R4DWN</strain>
    </source>
</reference>
<dbReference type="OrthoDB" id="8454931at2"/>
<dbReference type="PANTHER" id="PTHR38459">
    <property type="entry name" value="PROPHAGE BACTOPRENOL-LINKED GLUCOSE TRANSLOCASE HOMOLOG"/>
    <property type="match status" value="1"/>
</dbReference>
<dbReference type="GO" id="GO:0005886">
    <property type="term" value="C:plasma membrane"/>
    <property type="evidence" value="ECO:0007669"/>
    <property type="project" value="TreeGrafter"/>
</dbReference>
<evidence type="ECO:0000259" key="7">
    <source>
        <dbReference type="Pfam" id="PF04138"/>
    </source>
</evidence>
<dbReference type="GO" id="GO:0000271">
    <property type="term" value="P:polysaccharide biosynthetic process"/>
    <property type="evidence" value="ECO:0007669"/>
    <property type="project" value="InterPro"/>
</dbReference>
<dbReference type="PANTHER" id="PTHR38459:SF1">
    <property type="entry name" value="PROPHAGE BACTOPRENOL-LINKED GLUCOSE TRANSLOCASE HOMOLOG"/>
    <property type="match status" value="1"/>
</dbReference>
<dbReference type="InterPro" id="IPR007267">
    <property type="entry name" value="GtrA_DPMS_TM"/>
</dbReference>
<name>A0A558R8C2_9SPHN</name>
<sequence length="137" mass="15478">MDLADKAGEWRVLLGQLVRYGLTGGLASIVNIGVYWVLATRGRLDPNLAWTAGFLGAVVVGYVVHSRWSFRGHGRRGNLWRTGGRFVIISLVSFGLNSLWVWLLVSRLAWPVWSPYPLVLGVTPLAVFWLNRRWVFE</sequence>
<accession>A0A558R8C2</accession>
<keyword evidence="9" id="KW-1185">Reference proteome</keyword>
<evidence type="ECO:0000313" key="8">
    <source>
        <dbReference type="EMBL" id="TVV75643.1"/>
    </source>
</evidence>
<proteinExistence type="inferred from homology"/>
<keyword evidence="4 6" id="KW-1133">Transmembrane helix</keyword>
<evidence type="ECO:0000256" key="3">
    <source>
        <dbReference type="ARBA" id="ARBA00022692"/>
    </source>
</evidence>
<dbReference type="RefSeq" id="WP_145149310.1">
    <property type="nucleotide sequence ID" value="NZ_VNIM01000018.1"/>
</dbReference>
<protein>
    <submittedName>
        <fullName evidence="8">GtrA family protein</fullName>
    </submittedName>
</protein>
<feature type="transmembrane region" description="Helical" evidence="6">
    <location>
        <begin position="86"/>
        <end position="105"/>
    </location>
</feature>
<evidence type="ECO:0000256" key="4">
    <source>
        <dbReference type="ARBA" id="ARBA00022989"/>
    </source>
</evidence>
<feature type="transmembrane region" description="Helical" evidence="6">
    <location>
        <begin position="12"/>
        <end position="36"/>
    </location>
</feature>
<dbReference type="Proteomes" id="UP000318681">
    <property type="component" value="Unassembled WGS sequence"/>
</dbReference>
<comment type="caution">
    <text evidence="8">The sequence shown here is derived from an EMBL/GenBank/DDBJ whole genome shotgun (WGS) entry which is preliminary data.</text>
</comment>
<organism evidence="8 9">
    <name type="scientific">Alterirhizorhabdus solaris</name>
    <dbReference type="NCBI Taxonomy" id="2529389"/>
    <lineage>
        <taxon>Bacteria</taxon>
        <taxon>Pseudomonadati</taxon>
        <taxon>Pseudomonadota</taxon>
        <taxon>Alphaproteobacteria</taxon>
        <taxon>Sphingomonadales</taxon>
        <taxon>Rhizorhabdaceae</taxon>
        <taxon>Alterirhizorhabdus</taxon>
    </lineage>
</organism>
<gene>
    <name evidence="8" type="ORF">FOY91_06510</name>
</gene>
<evidence type="ECO:0000313" key="9">
    <source>
        <dbReference type="Proteomes" id="UP000318681"/>
    </source>
</evidence>
<comment type="similarity">
    <text evidence="2">Belongs to the GtrA family.</text>
</comment>
<feature type="transmembrane region" description="Helical" evidence="6">
    <location>
        <begin position="111"/>
        <end position="130"/>
    </location>
</feature>
<dbReference type="AlphaFoldDB" id="A0A558R8C2"/>
<keyword evidence="5 6" id="KW-0472">Membrane</keyword>
<dbReference type="InterPro" id="IPR051401">
    <property type="entry name" value="GtrA_CellWall_Glycosyl"/>
</dbReference>
<evidence type="ECO:0000256" key="5">
    <source>
        <dbReference type="ARBA" id="ARBA00023136"/>
    </source>
</evidence>
<evidence type="ECO:0000256" key="1">
    <source>
        <dbReference type="ARBA" id="ARBA00004141"/>
    </source>
</evidence>
<keyword evidence="3 6" id="KW-0812">Transmembrane</keyword>
<feature type="domain" description="GtrA/DPMS transmembrane" evidence="7">
    <location>
        <begin position="19"/>
        <end position="136"/>
    </location>
</feature>
<dbReference type="Pfam" id="PF04138">
    <property type="entry name" value="GtrA_DPMS_TM"/>
    <property type="match status" value="1"/>
</dbReference>
<feature type="transmembrane region" description="Helical" evidence="6">
    <location>
        <begin position="48"/>
        <end position="65"/>
    </location>
</feature>
<comment type="subcellular location">
    <subcellularLocation>
        <location evidence="1">Membrane</location>
        <topology evidence="1">Multi-pass membrane protein</topology>
    </subcellularLocation>
</comment>
<evidence type="ECO:0000256" key="6">
    <source>
        <dbReference type="SAM" id="Phobius"/>
    </source>
</evidence>